<dbReference type="PANTHER" id="PTHR35936">
    <property type="entry name" value="MEMBRANE-BOUND LYTIC MUREIN TRANSGLYCOSYLASE F"/>
    <property type="match status" value="1"/>
</dbReference>
<evidence type="ECO:0000259" key="3">
    <source>
        <dbReference type="SMART" id="SM00062"/>
    </source>
</evidence>
<sequence length="267" mass="29420">MMPLRSVLLLLMCLVAWAQHSSAKEPVLRACGHPAAPPMSWDQDGQLTGVCVAAARRAFAAVGLTLQVEPPMPWARCLRMVETGEVDVNLCGFVNDKRLEHAVMMEPPVGHNDAVLIVRRDSSLVYRSRADLNGLRIGMGRGVSFGEEFDAYLARHTQFDLALSEAHNLQKLLLGRLDAVVTARHAGQQQIRATGCEAQLRLLPGKVVGGPLFMQMSKRSQHLGVLPKVTAFMKQPTQIEWVQGQQTRFEAMYASMNPPAQSKLCSR</sequence>
<reference evidence="4 5" key="1">
    <citation type="submission" date="2018-01" db="EMBL/GenBank/DDBJ databases">
        <title>Draft genome sequence of Paucibacter aquatile CR182 isolated from freshwater of the Nakdong River.</title>
        <authorList>
            <person name="Choi A."/>
            <person name="Chung E.J."/>
        </authorList>
    </citation>
    <scope>NUCLEOTIDE SEQUENCE [LARGE SCALE GENOMIC DNA]</scope>
    <source>
        <strain evidence="4 5">CR182</strain>
    </source>
</reference>
<name>A0A2N8KXM0_9BURK</name>
<feature type="signal peptide" evidence="2">
    <location>
        <begin position="1"/>
        <end position="18"/>
    </location>
</feature>
<protein>
    <recommendedName>
        <fullName evidence="3">Solute-binding protein family 3/N-terminal domain-containing protein</fullName>
    </recommendedName>
</protein>
<dbReference type="EMBL" id="POSP01000003">
    <property type="protein sequence ID" value="PND38205.1"/>
    <property type="molecule type" value="Genomic_DNA"/>
</dbReference>
<dbReference type="OrthoDB" id="7677520at2"/>
<dbReference type="Proteomes" id="UP000235916">
    <property type="component" value="Unassembled WGS sequence"/>
</dbReference>
<evidence type="ECO:0000256" key="1">
    <source>
        <dbReference type="ARBA" id="ARBA00022729"/>
    </source>
</evidence>
<evidence type="ECO:0000313" key="5">
    <source>
        <dbReference type="Proteomes" id="UP000235916"/>
    </source>
</evidence>
<dbReference type="InterPro" id="IPR001638">
    <property type="entry name" value="Solute-binding_3/MltF_N"/>
</dbReference>
<keyword evidence="5" id="KW-1185">Reference proteome</keyword>
<accession>A0A2N8KXM0</accession>
<dbReference type="RefSeq" id="WP_102768125.1">
    <property type="nucleotide sequence ID" value="NZ_POSP01000003.1"/>
</dbReference>
<proteinExistence type="predicted"/>
<dbReference type="SUPFAM" id="SSF53850">
    <property type="entry name" value="Periplasmic binding protein-like II"/>
    <property type="match status" value="1"/>
</dbReference>
<dbReference type="Pfam" id="PF00497">
    <property type="entry name" value="SBP_bac_3"/>
    <property type="match status" value="1"/>
</dbReference>
<feature type="domain" description="Solute-binding protein family 3/N-terminal" evidence="3">
    <location>
        <begin position="27"/>
        <end position="245"/>
    </location>
</feature>
<dbReference type="AlphaFoldDB" id="A0A2N8KXM0"/>
<organism evidence="4 5">
    <name type="scientific">Kinneretia aquatilis</name>
    <dbReference type="NCBI Taxonomy" id="2070761"/>
    <lineage>
        <taxon>Bacteria</taxon>
        <taxon>Pseudomonadati</taxon>
        <taxon>Pseudomonadota</taxon>
        <taxon>Betaproteobacteria</taxon>
        <taxon>Burkholderiales</taxon>
        <taxon>Sphaerotilaceae</taxon>
        <taxon>Roseateles</taxon>
    </lineage>
</organism>
<dbReference type="PANTHER" id="PTHR35936:SF6">
    <property type="entry name" value="AMINO ACID ABC TRANSPORTER SUBSTRATE-BINDING PAAT FAMILY PROTEIN"/>
    <property type="match status" value="1"/>
</dbReference>
<feature type="chain" id="PRO_5014698892" description="Solute-binding protein family 3/N-terminal domain-containing protein" evidence="2">
    <location>
        <begin position="19"/>
        <end position="267"/>
    </location>
</feature>
<evidence type="ECO:0000313" key="4">
    <source>
        <dbReference type="EMBL" id="PND38205.1"/>
    </source>
</evidence>
<keyword evidence="1 2" id="KW-0732">Signal</keyword>
<dbReference type="SMART" id="SM00062">
    <property type="entry name" value="PBPb"/>
    <property type="match status" value="1"/>
</dbReference>
<dbReference type="Gene3D" id="3.40.190.10">
    <property type="entry name" value="Periplasmic binding protein-like II"/>
    <property type="match status" value="2"/>
</dbReference>
<evidence type="ECO:0000256" key="2">
    <source>
        <dbReference type="SAM" id="SignalP"/>
    </source>
</evidence>
<comment type="caution">
    <text evidence="4">The sequence shown here is derived from an EMBL/GenBank/DDBJ whole genome shotgun (WGS) entry which is preliminary data.</text>
</comment>
<gene>
    <name evidence="4" type="ORF">C1O66_12190</name>
</gene>